<name>A0ABS3YEY5_9BACT</name>
<protein>
    <submittedName>
        <fullName evidence="1">Uncharacterized protein</fullName>
    </submittedName>
</protein>
<dbReference type="RefSeq" id="WP_209146215.1">
    <property type="nucleotide sequence ID" value="NZ_JAGHKP010000002.1"/>
</dbReference>
<reference evidence="2" key="1">
    <citation type="submission" date="2021-03" db="EMBL/GenBank/DDBJ databases">
        <title>Assistant Professor.</title>
        <authorList>
            <person name="Huq M.A."/>
        </authorList>
    </citation>
    <scope>NUCLEOTIDE SEQUENCE [LARGE SCALE GENOMIC DNA]</scope>
    <source>
        <strain evidence="2">MAH-28</strain>
    </source>
</reference>
<dbReference type="EMBL" id="JAGHKP010000002">
    <property type="protein sequence ID" value="MBO9153245.1"/>
    <property type="molecule type" value="Genomic_DNA"/>
</dbReference>
<organism evidence="1 2">
    <name type="scientific">Chitinophaga chungangae</name>
    <dbReference type="NCBI Taxonomy" id="2821488"/>
    <lineage>
        <taxon>Bacteria</taxon>
        <taxon>Pseudomonadati</taxon>
        <taxon>Bacteroidota</taxon>
        <taxon>Chitinophagia</taxon>
        <taxon>Chitinophagales</taxon>
        <taxon>Chitinophagaceae</taxon>
        <taxon>Chitinophaga</taxon>
    </lineage>
</organism>
<evidence type="ECO:0000313" key="1">
    <source>
        <dbReference type="EMBL" id="MBO9153245.1"/>
    </source>
</evidence>
<proteinExistence type="predicted"/>
<keyword evidence="2" id="KW-1185">Reference proteome</keyword>
<comment type="caution">
    <text evidence="1">The sequence shown here is derived from an EMBL/GenBank/DDBJ whole genome shotgun (WGS) entry which is preliminary data.</text>
</comment>
<evidence type="ECO:0000313" key="2">
    <source>
        <dbReference type="Proteomes" id="UP000679126"/>
    </source>
</evidence>
<dbReference type="Proteomes" id="UP000679126">
    <property type="component" value="Unassembled WGS sequence"/>
</dbReference>
<accession>A0ABS3YEY5</accession>
<sequence length="99" mass="11603">MMDYTTMAQGKDFWPSLRIRCPRRKKRALREHREKQMLKLERELTTISTLQHNLGEVPLHPPVMRGWKRTFVLRADVAAGPEAAFYQGIPDRINVKSND</sequence>
<gene>
    <name evidence="1" type="ORF">J7I43_13540</name>
</gene>